<gene>
    <name evidence="1" type="ORF">HLUCCA11_19685</name>
</gene>
<comment type="caution">
    <text evidence="1">The sequence shown here is derived from an EMBL/GenBank/DDBJ whole genome shotgun (WGS) entry which is preliminary data.</text>
</comment>
<accession>A0A0N8KM89</accession>
<dbReference type="AlphaFoldDB" id="A0A0N8KM89"/>
<sequence length="163" mass="19208">MGLSVLTNWFKFHYPARGRKPGARSLRGASVPVQIPLPRKGTETHPKYRVERLHDWFKFHYPARGRKLGYWPFQAFFHRFKFHYPARGRKRSPLEPITQKQLVSSNSITPQGDGNLRQDFCQKTEPPVQIPLPRKGTETSLLYVHLLQSLWFKFHYPARGRKQ</sequence>
<organism evidence="1 2">
    <name type="scientific">Phormidesmis priestleyi Ana</name>
    <dbReference type="NCBI Taxonomy" id="1666911"/>
    <lineage>
        <taxon>Bacteria</taxon>
        <taxon>Bacillati</taxon>
        <taxon>Cyanobacteriota</taxon>
        <taxon>Cyanophyceae</taxon>
        <taxon>Leptolyngbyales</taxon>
        <taxon>Leptolyngbyaceae</taxon>
        <taxon>Phormidesmis</taxon>
    </lineage>
</organism>
<reference evidence="1 2" key="1">
    <citation type="submission" date="2015-09" db="EMBL/GenBank/DDBJ databases">
        <title>Identification and resolution of microdiversity through metagenomic sequencing of parallel consortia.</title>
        <authorList>
            <person name="Nelson W.C."/>
            <person name="Romine M.F."/>
            <person name="Lindemann S.R."/>
        </authorList>
    </citation>
    <scope>NUCLEOTIDE SEQUENCE [LARGE SCALE GENOMIC DNA]</scope>
    <source>
        <strain evidence="1">Ana</strain>
    </source>
</reference>
<proteinExistence type="predicted"/>
<evidence type="ECO:0000313" key="2">
    <source>
        <dbReference type="Proteomes" id="UP000050465"/>
    </source>
</evidence>
<dbReference type="EMBL" id="LJZR01000039">
    <property type="protein sequence ID" value="KPQ33066.1"/>
    <property type="molecule type" value="Genomic_DNA"/>
</dbReference>
<dbReference type="Proteomes" id="UP000050465">
    <property type="component" value="Unassembled WGS sequence"/>
</dbReference>
<evidence type="ECO:0000313" key="1">
    <source>
        <dbReference type="EMBL" id="KPQ33066.1"/>
    </source>
</evidence>
<protein>
    <submittedName>
        <fullName evidence="1">Uncharacterized protein</fullName>
    </submittedName>
</protein>
<name>A0A0N8KM89_9CYAN</name>